<dbReference type="InterPro" id="IPR003660">
    <property type="entry name" value="HAMP_dom"/>
</dbReference>
<dbReference type="SMART" id="SM00304">
    <property type="entry name" value="HAMP"/>
    <property type="match status" value="3"/>
</dbReference>
<dbReference type="InterPro" id="IPR051310">
    <property type="entry name" value="MCP_chemotaxis"/>
</dbReference>
<proteinExistence type="inferred from homology"/>
<dbReference type="CDD" id="cd06225">
    <property type="entry name" value="HAMP"/>
    <property type="match status" value="1"/>
</dbReference>
<dbReference type="EMBL" id="CP124616">
    <property type="protein sequence ID" value="WGW02985.1"/>
    <property type="molecule type" value="Genomic_DNA"/>
</dbReference>
<protein>
    <submittedName>
        <fullName evidence="9">Methyl-accepting chemotaxis protein</fullName>
    </submittedName>
</protein>
<evidence type="ECO:0000259" key="8">
    <source>
        <dbReference type="PROSITE" id="PS50885"/>
    </source>
</evidence>
<feature type="transmembrane region" description="Helical" evidence="6">
    <location>
        <begin position="179"/>
        <end position="198"/>
    </location>
</feature>
<feature type="domain" description="Methyl-accepting transducer" evidence="7">
    <location>
        <begin position="320"/>
        <end position="549"/>
    </location>
</feature>
<dbReference type="SMART" id="SM00283">
    <property type="entry name" value="MA"/>
    <property type="match status" value="1"/>
</dbReference>
<reference evidence="9 10" key="1">
    <citation type="submission" date="2023-05" db="EMBL/GenBank/DDBJ databases">
        <title>YMD87, complete Genome.</title>
        <authorList>
            <person name="Zhang J."/>
            <person name="Xu X."/>
        </authorList>
    </citation>
    <scope>NUCLEOTIDE SEQUENCE [LARGE SCALE GENOMIC DNA]</scope>
    <source>
        <strain evidence="9 10">YMD87</strain>
    </source>
</reference>
<feature type="region of interest" description="Disordered" evidence="5">
    <location>
        <begin position="562"/>
        <end position="590"/>
    </location>
</feature>
<sequence length="590" mass="61457">MKDEQLKDRAGVTVMRSVFVRCAAIMAVTTIVVAGMMAVQSARLVNSLAVRGVSDQAATAAKVEADALVNPLRFKAAAKIEEVVVSAMTAAGENGLGLVVVDAEGQVVGQAGDDAEINSALQALALQSLQAAAPQDIHGGLFVANPVMVHAQTPALGAIAIGFSDTAALAMVGREKRDIVLWAVGSFACMMGLTVLLLRRFLGTPLNALGAAIGRVSEGDYDTPVALTGRRDELGRIAGHLDTLVNRLNSARSAEAERLQKVEAQVAVVKHLGDGLDALADGALDHQIDVVFAEEYEALRQNYNRAVETLRGAIANVLSNAGNILHSADEITRASDDLSQRTETQAATLEQTAAALEQLLGIVKRAAERARDADGAVRTARETAMHNGEVMQDAVGAMGAIEKSSEQIGEIITVIDDIAFQTNLLALNAGVEAARAGESGKGFAVVASEVRSLAQRSAEAAKQIKELIEGSSGQIKDGVRLVERAGVALEEVVKQVGSISNLVTEIAAGASEQAEGLNEINTGVSNLDRVTQQNAAMVEQTTAAAHMLRGDATELSEVVGRFRTEGQGRDASADAAAGSDPQDDLQEDAA</sequence>
<feature type="coiled-coil region" evidence="4">
    <location>
        <begin position="293"/>
        <end position="359"/>
    </location>
</feature>
<evidence type="ECO:0000313" key="10">
    <source>
        <dbReference type="Proteomes" id="UP001241605"/>
    </source>
</evidence>
<dbReference type="InterPro" id="IPR004090">
    <property type="entry name" value="Chemotax_Me-accpt_rcpt"/>
</dbReference>
<keyword evidence="4" id="KW-0175">Coiled coil</keyword>
<dbReference type="Gene3D" id="1.10.287.950">
    <property type="entry name" value="Methyl-accepting chemotaxis protein"/>
    <property type="match status" value="1"/>
</dbReference>
<dbReference type="PRINTS" id="PR00260">
    <property type="entry name" value="CHEMTRNSDUCR"/>
</dbReference>
<dbReference type="Pfam" id="PF00672">
    <property type="entry name" value="HAMP"/>
    <property type="match status" value="1"/>
</dbReference>
<gene>
    <name evidence="9" type="ORF">QF118_13720</name>
</gene>
<dbReference type="PANTHER" id="PTHR43531:SF11">
    <property type="entry name" value="METHYL-ACCEPTING CHEMOTAXIS PROTEIN 3"/>
    <property type="match status" value="1"/>
</dbReference>
<comment type="similarity">
    <text evidence="2">Belongs to the methyl-accepting chemotaxis (MCP) protein family.</text>
</comment>
<evidence type="ECO:0000259" key="7">
    <source>
        <dbReference type="PROSITE" id="PS50111"/>
    </source>
</evidence>
<evidence type="ECO:0000256" key="2">
    <source>
        <dbReference type="ARBA" id="ARBA00029447"/>
    </source>
</evidence>
<keyword evidence="6" id="KW-0472">Membrane</keyword>
<dbReference type="Pfam" id="PF00015">
    <property type="entry name" value="MCPsignal"/>
    <property type="match status" value="1"/>
</dbReference>
<dbReference type="Gene3D" id="6.10.340.10">
    <property type="match status" value="1"/>
</dbReference>
<dbReference type="SUPFAM" id="SSF58104">
    <property type="entry name" value="Methyl-accepting chemotaxis protein (MCP) signaling domain"/>
    <property type="match status" value="1"/>
</dbReference>
<dbReference type="SUPFAM" id="SSF158472">
    <property type="entry name" value="HAMP domain-like"/>
    <property type="match status" value="1"/>
</dbReference>
<evidence type="ECO:0000256" key="5">
    <source>
        <dbReference type="SAM" id="MobiDB-lite"/>
    </source>
</evidence>
<organism evidence="9 10">
    <name type="scientific">Tropicibacter oceani</name>
    <dbReference type="NCBI Taxonomy" id="3058420"/>
    <lineage>
        <taxon>Bacteria</taxon>
        <taxon>Pseudomonadati</taxon>
        <taxon>Pseudomonadota</taxon>
        <taxon>Alphaproteobacteria</taxon>
        <taxon>Rhodobacterales</taxon>
        <taxon>Roseobacteraceae</taxon>
        <taxon>Tropicibacter</taxon>
    </lineage>
</organism>
<accession>A0ABY8QEG1</accession>
<keyword evidence="6" id="KW-1133">Transmembrane helix</keyword>
<feature type="compositionally biased region" description="Basic and acidic residues" evidence="5">
    <location>
        <begin position="562"/>
        <end position="572"/>
    </location>
</feature>
<keyword evidence="6" id="KW-0812">Transmembrane</keyword>
<feature type="domain" description="HAMP" evidence="8">
    <location>
        <begin position="200"/>
        <end position="253"/>
    </location>
</feature>
<dbReference type="RefSeq" id="WP_282299613.1">
    <property type="nucleotide sequence ID" value="NZ_CP124616.1"/>
</dbReference>
<evidence type="ECO:0000313" key="9">
    <source>
        <dbReference type="EMBL" id="WGW02985.1"/>
    </source>
</evidence>
<dbReference type="Proteomes" id="UP001241605">
    <property type="component" value="Chromosome"/>
</dbReference>
<feature type="transmembrane region" description="Helical" evidence="6">
    <location>
        <begin position="18"/>
        <end position="39"/>
    </location>
</feature>
<dbReference type="PANTHER" id="PTHR43531">
    <property type="entry name" value="PROTEIN ICFG"/>
    <property type="match status" value="1"/>
</dbReference>
<keyword evidence="10" id="KW-1185">Reference proteome</keyword>
<dbReference type="InterPro" id="IPR004089">
    <property type="entry name" value="MCPsignal_dom"/>
</dbReference>
<evidence type="ECO:0000256" key="4">
    <source>
        <dbReference type="SAM" id="Coils"/>
    </source>
</evidence>
<keyword evidence="3" id="KW-0807">Transducer</keyword>
<evidence type="ECO:0000256" key="6">
    <source>
        <dbReference type="SAM" id="Phobius"/>
    </source>
</evidence>
<evidence type="ECO:0000256" key="1">
    <source>
        <dbReference type="ARBA" id="ARBA00022500"/>
    </source>
</evidence>
<feature type="compositionally biased region" description="Acidic residues" evidence="5">
    <location>
        <begin position="581"/>
        <end position="590"/>
    </location>
</feature>
<evidence type="ECO:0000256" key="3">
    <source>
        <dbReference type="PROSITE-ProRule" id="PRU00284"/>
    </source>
</evidence>
<keyword evidence="1" id="KW-0145">Chemotaxis</keyword>
<name>A0ABY8QEG1_9RHOB</name>
<dbReference type="PROSITE" id="PS50111">
    <property type="entry name" value="CHEMOTAXIS_TRANSDUC_2"/>
    <property type="match status" value="1"/>
</dbReference>
<dbReference type="CDD" id="cd11386">
    <property type="entry name" value="MCP_signal"/>
    <property type="match status" value="1"/>
</dbReference>
<dbReference type="PROSITE" id="PS50885">
    <property type="entry name" value="HAMP"/>
    <property type="match status" value="2"/>
</dbReference>
<feature type="domain" description="HAMP" evidence="8">
    <location>
        <begin position="263"/>
        <end position="315"/>
    </location>
</feature>